<dbReference type="InterPro" id="IPR036291">
    <property type="entry name" value="NAD(P)-bd_dom_sf"/>
</dbReference>
<evidence type="ECO:0000256" key="1">
    <source>
        <dbReference type="ARBA" id="ARBA00006484"/>
    </source>
</evidence>
<evidence type="ECO:0000256" key="3">
    <source>
        <dbReference type="RuleBase" id="RU000363"/>
    </source>
</evidence>
<sequence length="249" mass="26518">MDMLKGKVALITGASSGIGEATAIKLAKAGARVAIAARRADRLKALKTLIEKEGGHALALQMDVTDKDSVNAGVKKLIDSYGRVDIAFNNAGIMPLSNVNEFKIDEWERMVDVNIKGVLNITGTILPFMIKQHSGHIINTSSLAGRKVLGQGFAVYSATKYAVSAFTEGLRMEVGKAHNIRVTSIQPGATQSELQNATTSEGYKEMMASSMGQITMLSANDIADAVLFAVSAPEHVNVAELFVLPTNQI</sequence>
<name>A0A0M8MC95_9FLAO</name>
<dbReference type="InterPro" id="IPR002347">
    <property type="entry name" value="SDR_fam"/>
</dbReference>
<evidence type="ECO:0000313" key="5">
    <source>
        <dbReference type="Proteomes" id="UP000037755"/>
    </source>
</evidence>
<protein>
    <submittedName>
        <fullName evidence="4">Oxidoreductase</fullName>
    </submittedName>
</protein>
<keyword evidence="5" id="KW-1185">Reference proteome</keyword>
<dbReference type="OrthoDB" id="9775296at2"/>
<keyword evidence="2" id="KW-0560">Oxidoreductase</keyword>
<dbReference type="RefSeq" id="WP_054406975.1">
    <property type="nucleotide sequence ID" value="NZ_FOYA01000026.1"/>
</dbReference>
<dbReference type="SUPFAM" id="SSF51735">
    <property type="entry name" value="NAD(P)-binding Rossmann-fold domains"/>
    <property type="match status" value="1"/>
</dbReference>
<dbReference type="PANTHER" id="PTHR43115:SF4">
    <property type="entry name" value="DEHYDROGENASE_REDUCTASE SDR FAMILY MEMBER 11"/>
    <property type="match status" value="1"/>
</dbReference>
<evidence type="ECO:0000256" key="2">
    <source>
        <dbReference type="ARBA" id="ARBA00023002"/>
    </source>
</evidence>
<organism evidence="4 5">
    <name type="scientific">Flavobacterium akiainvivens</name>
    <dbReference type="NCBI Taxonomy" id="1202724"/>
    <lineage>
        <taxon>Bacteria</taxon>
        <taxon>Pseudomonadati</taxon>
        <taxon>Bacteroidota</taxon>
        <taxon>Flavobacteriia</taxon>
        <taxon>Flavobacteriales</taxon>
        <taxon>Flavobacteriaceae</taxon>
        <taxon>Flavobacterium</taxon>
    </lineage>
</organism>
<dbReference type="PANTHER" id="PTHR43115">
    <property type="entry name" value="DEHYDROGENASE/REDUCTASE SDR FAMILY MEMBER 11"/>
    <property type="match status" value="1"/>
</dbReference>
<dbReference type="FunFam" id="3.40.50.720:FF:000047">
    <property type="entry name" value="NADP-dependent L-serine/L-allo-threonine dehydrogenase"/>
    <property type="match status" value="1"/>
</dbReference>
<dbReference type="Proteomes" id="UP000037755">
    <property type="component" value="Unassembled WGS sequence"/>
</dbReference>
<dbReference type="EMBL" id="LIYD01000005">
    <property type="protein sequence ID" value="KOS05764.1"/>
    <property type="molecule type" value="Genomic_DNA"/>
</dbReference>
<evidence type="ECO:0000313" key="4">
    <source>
        <dbReference type="EMBL" id="KOS05764.1"/>
    </source>
</evidence>
<dbReference type="PATRIC" id="fig|1202724.3.peg.1397"/>
<comment type="caution">
    <text evidence="4">The sequence shown here is derived from an EMBL/GenBank/DDBJ whole genome shotgun (WGS) entry which is preliminary data.</text>
</comment>
<dbReference type="InterPro" id="IPR020904">
    <property type="entry name" value="Sc_DH/Rdtase_CS"/>
</dbReference>
<dbReference type="STRING" id="1202724.AM493_06715"/>
<comment type="similarity">
    <text evidence="1 3">Belongs to the short-chain dehydrogenases/reductases (SDR) family.</text>
</comment>
<dbReference type="GO" id="GO:0016616">
    <property type="term" value="F:oxidoreductase activity, acting on the CH-OH group of donors, NAD or NADP as acceptor"/>
    <property type="evidence" value="ECO:0007669"/>
    <property type="project" value="UniProtKB-ARBA"/>
</dbReference>
<dbReference type="AlphaFoldDB" id="A0A0M8MC95"/>
<dbReference type="PRINTS" id="PR00080">
    <property type="entry name" value="SDRFAMILY"/>
</dbReference>
<accession>A0A0M8MC95</accession>
<reference evidence="4 5" key="1">
    <citation type="submission" date="2015-08" db="EMBL/GenBank/DDBJ databases">
        <title>Whole genome sequence of Flavobacterium akiainvivens IK-1T, from decaying Wikstroemia oahuensis, an endemic Hawaiian shrub.</title>
        <authorList>
            <person name="Wan X."/>
            <person name="Hou S."/>
            <person name="Saito J."/>
            <person name="Donachie S."/>
        </authorList>
    </citation>
    <scope>NUCLEOTIDE SEQUENCE [LARGE SCALE GENOMIC DNA]</scope>
    <source>
        <strain evidence="4 5">IK-1</strain>
    </source>
</reference>
<dbReference type="PRINTS" id="PR00081">
    <property type="entry name" value="GDHRDH"/>
</dbReference>
<dbReference type="Pfam" id="PF00106">
    <property type="entry name" value="adh_short"/>
    <property type="match status" value="1"/>
</dbReference>
<gene>
    <name evidence="4" type="ORF">AM493_06715</name>
</gene>
<dbReference type="PROSITE" id="PS00061">
    <property type="entry name" value="ADH_SHORT"/>
    <property type="match status" value="1"/>
</dbReference>
<dbReference type="Gene3D" id="3.40.50.720">
    <property type="entry name" value="NAD(P)-binding Rossmann-like Domain"/>
    <property type="match status" value="1"/>
</dbReference>
<proteinExistence type="inferred from homology"/>